<dbReference type="EMBL" id="JAGGKN010000004">
    <property type="protein sequence ID" value="MBP1952366.1"/>
    <property type="molecule type" value="Genomic_DNA"/>
</dbReference>
<feature type="compositionally biased region" description="Acidic residues" evidence="1">
    <location>
        <begin position="112"/>
        <end position="144"/>
    </location>
</feature>
<feature type="domain" description="PepSY" evidence="3">
    <location>
        <begin position="57"/>
        <end position="112"/>
    </location>
</feature>
<organism evidence="4 5">
    <name type="scientific">Jeotgalicoccus aerolatus</name>
    <dbReference type="NCBI Taxonomy" id="709510"/>
    <lineage>
        <taxon>Bacteria</taxon>
        <taxon>Bacillati</taxon>
        <taxon>Bacillota</taxon>
        <taxon>Bacilli</taxon>
        <taxon>Bacillales</taxon>
        <taxon>Staphylococcaceae</taxon>
        <taxon>Jeotgalicoccus</taxon>
    </lineage>
</organism>
<dbReference type="Gene3D" id="3.10.450.40">
    <property type="match status" value="3"/>
</dbReference>
<feature type="region of interest" description="Disordered" evidence="1">
    <location>
        <begin position="109"/>
        <end position="180"/>
    </location>
</feature>
<name>A0ABS4HN78_9STAP</name>
<proteinExistence type="predicted"/>
<protein>
    <submittedName>
        <fullName evidence="4">Membrane protein YkoI</fullName>
    </submittedName>
</protein>
<feature type="region of interest" description="Disordered" evidence="1">
    <location>
        <begin position="36"/>
        <end position="61"/>
    </location>
</feature>
<comment type="caution">
    <text evidence="4">The sequence shown here is derived from an EMBL/GenBank/DDBJ whole genome shotgun (WGS) entry which is preliminary data.</text>
</comment>
<evidence type="ECO:0000256" key="1">
    <source>
        <dbReference type="SAM" id="MobiDB-lite"/>
    </source>
</evidence>
<evidence type="ECO:0000256" key="2">
    <source>
        <dbReference type="SAM" id="SignalP"/>
    </source>
</evidence>
<gene>
    <name evidence="4" type="ORF">J2Z27_001414</name>
</gene>
<evidence type="ECO:0000259" key="3">
    <source>
        <dbReference type="Pfam" id="PF03413"/>
    </source>
</evidence>
<dbReference type="InterPro" id="IPR025711">
    <property type="entry name" value="PepSY"/>
</dbReference>
<evidence type="ECO:0000313" key="4">
    <source>
        <dbReference type="EMBL" id="MBP1952366.1"/>
    </source>
</evidence>
<dbReference type="RefSeq" id="WP_186089422.1">
    <property type="nucleotide sequence ID" value="NZ_BMCN01000002.1"/>
</dbReference>
<evidence type="ECO:0000313" key="5">
    <source>
        <dbReference type="Proteomes" id="UP001519348"/>
    </source>
</evidence>
<dbReference type="PROSITE" id="PS51257">
    <property type="entry name" value="PROKAR_LIPOPROTEIN"/>
    <property type="match status" value="1"/>
</dbReference>
<feature type="domain" description="PepSY" evidence="3">
    <location>
        <begin position="248"/>
        <end position="297"/>
    </location>
</feature>
<feature type="chain" id="PRO_5045284641" evidence="2">
    <location>
        <begin position="31"/>
        <end position="300"/>
    </location>
</feature>
<dbReference type="Pfam" id="PF03413">
    <property type="entry name" value="PepSY"/>
    <property type="match status" value="3"/>
</dbReference>
<feature type="domain" description="PepSY" evidence="3">
    <location>
        <begin position="171"/>
        <end position="218"/>
    </location>
</feature>
<dbReference type="Proteomes" id="UP001519348">
    <property type="component" value="Unassembled WGS sequence"/>
</dbReference>
<keyword evidence="5" id="KW-1185">Reference proteome</keyword>
<accession>A0ABS4HN78</accession>
<reference evidence="4 5" key="1">
    <citation type="submission" date="2021-03" db="EMBL/GenBank/DDBJ databases">
        <title>Genomic Encyclopedia of Type Strains, Phase IV (KMG-IV): sequencing the most valuable type-strain genomes for metagenomic binning, comparative biology and taxonomic classification.</title>
        <authorList>
            <person name="Goeker M."/>
        </authorList>
    </citation>
    <scope>NUCLEOTIDE SEQUENCE [LARGE SCALE GENOMIC DNA]</scope>
    <source>
        <strain evidence="4 5">DSM 22420</strain>
    </source>
</reference>
<feature type="signal peptide" evidence="2">
    <location>
        <begin position="1"/>
        <end position="30"/>
    </location>
</feature>
<sequence>MKKHKSLFIGGTLAAALILGACSTDGSASADDMEWETEERSGTVTVQEDEKANAETSAQDAVDKALKEFDGTVTEVEYDEDDGVYYYEIEIENGDEDFNVKLNSEDLSVIEQDMDRDDDRDDRDDDGEDDRDNQGEDDRDDDESAQNSTDKQAENKKGSTDLADAFKDDGAEEAITTAKENFDGILESITYEEDDGRYYYEVQLENKNEEYEVKLDSEDFSVLEEERDDDNNDRGFKKLEAAHEEQIISFEEAVKLAKENVNGEVRDWQYDVDDFEFEFEINDTEVKIDAKSGQVTELDD</sequence>
<feature type="compositionally biased region" description="Basic and acidic residues" evidence="1">
    <location>
        <begin position="151"/>
        <end position="169"/>
    </location>
</feature>
<keyword evidence="2" id="KW-0732">Signal</keyword>